<dbReference type="PANTHER" id="PTHR11328:SF24">
    <property type="entry name" value="MAJOR FACILITATOR SUPERFAMILY (MFS) PROFILE DOMAIN-CONTAINING PROTEIN"/>
    <property type="match status" value="1"/>
</dbReference>
<comment type="caution">
    <text evidence="4">The sequence shown here is derived from an EMBL/GenBank/DDBJ whole genome shotgun (WGS) entry which is preliminary data.</text>
</comment>
<feature type="transmembrane region" description="Helical" evidence="3">
    <location>
        <begin position="465"/>
        <end position="487"/>
    </location>
</feature>
<feature type="transmembrane region" description="Helical" evidence="3">
    <location>
        <begin position="298"/>
        <end position="316"/>
    </location>
</feature>
<dbReference type="Gene3D" id="1.20.1250.20">
    <property type="entry name" value="MFS general substrate transporter like domains"/>
    <property type="match status" value="2"/>
</dbReference>
<dbReference type="AlphaFoldDB" id="A0A9D1LDN1"/>
<organism evidence="4 5">
    <name type="scientific">Candidatus Fimenecus excrementigallinarum</name>
    <dbReference type="NCBI Taxonomy" id="2840816"/>
    <lineage>
        <taxon>Bacteria</taxon>
        <taxon>Bacillati</taxon>
        <taxon>Bacillota</taxon>
        <taxon>Clostridia</taxon>
        <taxon>Candidatus Fimenecus</taxon>
    </lineage>
</organism>
<dbReference type="EMBL" id="DVMW01000026">
    <property type="protein sequence ID" value="HIU35695.1"/>
    <property type="molecule type" value="Genomic_DNA"/>
</dbReference>
<keyword evidence="1" id="KW-0175">Coiled coil</keyword>
<dbReference type="InterPro" id="IPR039672">
    <property type="entry name" value="MFS_2"/>
</dbReference>
<name>A0A9D1LDN1_9FIRM</name>
<feature type="transmembrane region" description="Helical" evidence="3">
    <location>
        <begin position="32"/>
        <end position="53"/>
    </location>
</feature>
<feature type="transmembrane region" description="Helical" evidence="3">
    <location>
        <begin position="181"/>
        <end position="202"/>
    </location>
</feature>
<accession>A0A9D1LDN1</accession>
<feature type="transmembrane region" description="Helical" evidence="3">
    <location>
        <begin position="73"/>
        <end position="94"/>
    </location>
</feature>
<feature type="compositionally biased region" description="Basic and acidic residues" evidence="2">
    <location>
        <begin position="784"/>
        <end position="802"/>
    </location>
</feature>
<feature type="transmembrane region" description="Helical" evidence="3">
    <location>
        <begin position="328"/>
        <end position="347"/>
    </location>
</feature>
<dbReference type="Proteomes" id="UP000824071">
    <property type="component" value="Unassembled WGS sequence"/>
</dbReference>
<keyword evidence="3" id="KW-0472">Membrane</keyword>
<dbReference type="GO" id="GO:0015293">
    <property type="term" value="F:symporter activity"/>
    <property type="evidence" value="ECO:0007669"/>
    <property type="project" value="InterPro"/>
</dbReference>
<keyword evidence="3" id="KW-0812">Transmembrane</keyword>
<dbReference type="GO" id="GO:0005886">
    <property type="term" value="C:plasma membrane"/>
    <property type="evidence" value="ECO:0007669"/>
    <property type="project" value="TreeGrafter"/>
</dbReference>
<dbReference type="GO" id="GO:0008643">
    <property type="term" value="P:carbohydrate transport"/>
    <property type="evidence" value="ECO:0007669"/>
    <property type="project" value="InterPro"/>
</dbReference>
<feature type="transmembrane region" description="Helical" evidence="3">
    <location>
        <begin position="353"/>
        <end position="376"/>
    </location>
</feature>
<sequence>MEIVAKVKDFAQKVPTYWKTPPLGKYMPYKEISAYAFGGIGAYFLMYVVQQLFLSVNNFIIGSAIGLDARLMYVIYVIAIIAGFPCTAIRAYIIDNVRNKKGKYRPYLISMGIPTAILAIGMVWVPYEKIESQVVQAAIILFFNIGFQFFYQFFYEAYENLIKVLSPNTQERADVGAFKSIVYSIAPSIATAIMPLLAQAITGGSLTNMRLYRIAYPPMAIVGLLMSIVVYANTQEKIVQAKTHVIQIKFIDALRAVAKNKYFWIISLAGWIGFLESSYAVILNWLYEYKHAATAPEFTIIGLIYGNASFWGMLAAPFAIRRYGKKRVLVVTNFLNIIFIAAMYPVIAAEPAHMIWVVLICLWANGVVGAFAHILTPSIDADIRDYQQYVTGERIDGMFSTVGLIGQIVTMATSSVIPFVYNKMGINEETLAANLPEIIKNANKPELDLTNMYNVLYVDEIFDNIMLVLILLSVVGAFMNVIPYFFYDLSETKQSGMIKVLKIRAMFEDYGNGVLQDKDIVEAIDTIREAETYSVAEPKSVSKAGIKQAKSRAEKKAARKAWFAAVEYNRTIESSKIVMDEMNRFNTVEGQAQLEEARKAVEMGYDFIYNYDPQAVARAKALPKGTEKEKAYRKAEIQRARDAAFARRTALRKFPNGIQEFDVSVFDGLFAREDELNAKIESLYSAYYAAKKEKNPRKVESLKAEIKATKADKRVVEAEIKKAGDENALYTRAAKPYIDAKKLLTQAENYSRFEEIAAMYDDAKARHEEAMALAAAEAERKKQEEKAYAAELKAKRAAEKAQKKSQKKNKD</sequence>
<dbReference type="InterPro" id="IPR036259">
    <property type="entry name" value="MFS_trans_sf"/>
</dbReference>
<dbReference type="PANTHER" id="PTHR11328">
    <property type="entry name" value="MAJOR FACILITATOR SUPERFAMILY DOMAIN-CONTAINING PROTEIN"/>
    <property type="match status" value="1"/>
</dbReference>
<evidence type="ECO:0000256" key="3">
    <source>
        <dbReference type="SAM" id="Phobius"/>
    </source>
</evidence>
<feature type="transmembrane region" description="Helical" evidence="3">
    <location>
        <begin position="106"/>
        <end position="127"/>
    </location>
</feature>
<evidence type="ECO:0000256" key="1">
    <source>
        <dbReference type="SAM" id="Coils"/>
    </source>
</evidence>
<feature type="transmembrane region" description="Helical" evidence="3">
    <location>
        <begin position="133"/>
        <end position="154"/>
    </location>
</feature>
<feature type="transmembrane region" description="Helical" evidence="3">
    <location>
        <begin position="214"/>
        <end position="232"/>
    </location>
</feature>
<feature type="region of interest" description="Disordered" evidence="2">
    <location>
        <begin position="784"/>
        <end position="811"/>
    </location>
</feature>
<reference evidence="4" key="1">
    <citation type="submission" date="2020-10" db="EMBL/GenBank/DDBJ databases">
        <authorList>
            <person name="Gilroy R."/>
        </authorList>
    </citation>
    <scope>NUCLEOTIDE SEQUENCE</scope>
    <source>
        <strain evidence="4">ChiGjej1B1-19959</strain>
    </source>
</reference>
<keyword evidence="3" id="KW-1133">Transmembrane helix</keyword>
<evidence type="ECO:0000256" key="2">
    <source>
        <dbReference type="SAM" id="MobiDB-lite"/>
    </source>
</evidence>
<reference evidence="4" key="2">
    <citation type="journal article" date="2021" name="PeerJ">
        <title>Extensive microbial diversity within the chicken gut microbiome revealed by metagenomics and culture.</title>
        <authorList>
            <person name="Gilroy R."/>
            <person name="Ravi A."/>
            <person name="Getino M."/>
            <person name="Pursley I."/>
            <person name="Horton D.L."/>
            <person name="Alikhan N.F."/>
            <person name="Baker D."/>
            <person name="Gharbi K."/>
            <person name="Hall N."/>
            <person name="Watson M."/>
            <person name="Adriaenssens E.M."/>
            <person name="Foster-Nyarko E."/>
            <person name="Jarju S."/>
            <person name="Secka A."/>
            <person name="Antonio M."/>
            <person name="Oren A."/>
            <person name="Chaudhuri R.R."/>
            <person name="La Ragione R."/>
            <person name="Hildebrand F."/>
            <person name="Pallen M.J."/>
        </authorList>
    </citation>
    <scope>NUCLEOTIDE SEQUENCE</scope>
    <source>
        <strain evidence="4">ChiGjej1B1-19959</strain>
    </source>
</reference>
<dbReference type="SUPFAM" id="SSF103473">
    <property type="entry name" value="MFS general substrate transporter"/>
    <property type="match status" value="1"/>
</dbReference>
<feature type="transmembrane region" description="Helical" evidence="3">
    <location>
        <begin position="397"/>
        <end position="421"/>
    </location>
</feature>
<feature type="transmembrane region" description="Helical" evidence="3">
    <location>
        <begin position="262"/>
        <end position="286"/>
    </location>
</feature>
<protein>
    <submittedName>
        <fullName evidence="4">MFS transporter</fullName>
    </submittedName>
</protein>
<evidence type="ECO:0000313" key="5">
    <source>
        <dbReference type="Proteomes" id="UP000824071"/>
    </source>
</evidence>
<proteinExistence type="predicted"/>
<gene>
    <name evidence="4" type="ORF">IAC53_03700</name>
</gene>
<evidence type="ECO:0000313" key="4">
    <source>
        <dbReference type="EMBL" id="HIU35695.1"/>
    </source>
</evidence>
<dbReference type="Pfam" id="PF13347">
    <property type="entry name" value="MFS_2"/>
    <property type="match status" value="1"/>
</dbReference>
<feature type="coiled-coil region" evidence="1">
    <location>
        <begin position="699"/>
        <end position="726"/>
    </location>
</feature>